<name>A0ABQ3MYS7_9BACI</name>
<keyword evidence="4" id="KW-1185">Reference proteome</keyword>
<dbReference type="InterPro" id="IPR028087">
    <property type="entry name" value="Tad_N"/>
</dbReference>
<reference evidence="3 4" key="1">
    <citation type="journal article" date="2022" name="Int. J. Syst. Evol. Microbiol.">
        <title>Neobacillus kokaensis sp. nov., isolated from soil.</title>
        <authorList>
            <person name="Yuki K."/>
            <person name="Matsubara H."/>
            <person name="Yamaguchi S."/>
        </authorList>
    </citation>
    <scope>NUCLEOTIDE SEQUENCE [LARGE SCALE GENOMIC DNA]</scope>
    <source>
        <strain evidence="3 4">LOB 377</strain>
    </source>
</reference>
<keyword evidence="1" id="KW-1133">Transmembrane helix</keyword>
<dbReference type="Pfam" id="PF13400">
    <property type="entry name" value="Tad"/>
    <property type="match status" value="1"/>
</dbReference>
<comment type="caution">
    <text evidence="3">The sequence shown here is derived from an EMBL/GenBank/DDBJ whole genome shotgun (WGS) entry which is preliminary data.</text>
</comment>
<gene>
    <name evidence="3" type="ORF">AM1BK_11200</name>
</gene>
<evidence type="ECO:0000313" key="3">
    <source>
        <dbReference type="EMBL" id="GHH97577.1"/>
    </source>
</evidence>
<keyword evidence="1" id="KW-0812">Transmembrane</keyword>
<feature type="domain" description="Putative Flp pilus-assembly TadG-like N-terminal" evidence="2">
    <location>
        <begin position="16"/>
        <end position="60"/>
    </location>
</feature>
<evidence type="ECO:0000256" key="1">
    <source>
        <dbReference type="SAM" id="Phobius"/>
    </source>
</evidence>
<dbReference type="EMBL" id="BNDS01000003">
    <property type="protein sequence ID" value="GHH97577.1"/>
    <property type="molecule type" value="Genomic_DNA"/>
</dbReference>
<keyword evidence="1" id="KW-0472">Membrane</keyword>
<dbReference type="RefSeq" id="WP_191270552.1">
    <property type="nucleotide sequence ID" value="NZ_BNDS01000003.1"/>
</dbReference>
<evidence type="ECO:0000259" key="2">
    <source>
        <dbReference type="Pfam" id="PF13400"/>
    </source>
</evidence>
<proteinExistence type="predicted"/>
<organism evidence="3 4">
    <name type="scientific">Neobacillus kokaensis</name>
    <dbReference type="NCBI Taxonomy" id="2759023"/>
    <lineage>
        <taxon>Bacteria</taxon>
        <taxon>Bacillati</taxon>
        <taxon>Bacillota</taxon>
        <taxon>Bacilli</taxon>
        <taxon>Bacillales</taxon>
        <taxon>Bacillaceae</taxon>
        <taxon>Neobacillus</taxon>
    </lineage>
</organism>
<evidence type="ECO:0000313" key="4">
    <source>
        <dbReference type="Proteomes" id="UP000637074"/>
    </source>
</evidence>
<sequence length="334" mass="35777">MKRFLKLLNLRDESGATFVIIAISMVALLGFCAITIDGGRLYLEKSKLQKALDAAVLAGAHKLVLAEKTESEDQARTVAKDISSKNGFELLDADIKEVVQKSNIKVAKTVTVPLTFAKVIGMNSADVSASAKASIDGSLKSTNGIAPIGVEKDSVVQNKEIRITCTGNEKDESGKNSPGNCGFLRIDGTGAAKVEEGIKNGSKKTVKIGDTPHPEPGVMNGPIDKAVELAIDSLINSDKDKEWCQSAATADNNCKRVIYVVVVKTWEGINGASDTVEIIGFAPFWVKEYDNKNNNEDKDNDKSKSIVGQFINAVNSGDSDSSSNYGLYKVKLDE</sequence>
<feature type="transmembrane region" description="Helical" evidence="1">
    <location>
        <begin position="15"/>
        <end position="36"/>
    </location>
</feature>
<protein>
    <recommendedName>
        <fullName evidence="2">Putative Flp pilus-assembly TadG-like N-terminal domain-containing protein</fullName>
    </recommendedName>
</protein>
<accession>A0ABQ3MYS7</accession>
<dbReference type="Proteomes" id="UP000637074">
    <property type="component" value="Unassembled WGS sequence"/>
</dbReference>